<protein>
    <submittedName>
        <fullName evidence="2">Uncharacterized protein</fullName>
    </submittedName>
</protein>
<feature type="compositionally biased region" description="Polar residues" evidence="1">
    <location>
        <begin position="22"/>
        <end position="37"/>
    </location>
</feature>
<comment type="caution">
    <text evidence="2">The sequence shown here is derived from an EMBL/GenBank/DDBJ whole genome shotgun (WGS) entry which is preliminary data.</text>
</comment>
<evidence type="ECO:0000256" key="1">
    <source>
        <dbReference type="SAM" id="MobiDB-lite"/>
    </source>
</evidence>
<feature type="region of interest" description="Disordered" evidence="1">
    <location>
        <begin position="1"/>
        <end position="37"/>
    </location>
</feature>
<dbReference type="AlphaFoldDB" id="A0AA38F9D9"/>
<accession>A0AA38F9D9</accession>
<gene>
    <name evidence="2" type="ORF">KI387_040935</name>
</gene>
<feature type="non-terminal residue" evidence="2">
    <location>
        <position position="67"/>
    </location>
</feature>
<evidence type="ECO:0000313" key="3">
    <source>
        <dbReference type="Proteomes" id="UP000824469"/>
    </source>
</evidence>
<organism evidence="2 3">
    <name type="scientific">Taxus chinensis</name>
    <name type="common">Chinese yew</name>
    <name type="synonym">Taxus wallichiana var. chinensis</name>
    <dbReference type="NCBI Taxonomy" id="29808"/>
    <lineage>
        <taxon>Eukaryota</taxon>
        <taxon>Viridiplantae</taxon>
        <taxon>Streptophyta</taxon>
        <taxon>Embryophyta</taxon>
        <taxon>Tracheophyta</taxon>
        <taxon>Spermatophyta</taxon>
        <taxon>Pinopsida</taxon>
        <taxon>Pinidae</taxon>
        <taxon>Conifers II</taxon>
        <taxon>Cupressales</taxon>
        <taxon>Taxaceae</taxon>
        <taxon>Taxus</taxon>
    </lineage>
</organism>
<dbReference type="EMBL" id="JAHRHJ020000650">
    <property type="protein sequence ID" value="KAH9293861.1"/>
    <property type="molecule type" value="Genomic_DNA"/>
</dbReference>
<feature type="non-terminal residue" evidence="2">
    <location>
        <position position="1"/>
    </location>
</feature>
<proteinExistence type="predicted"/>
<reference evidence="2 3" key="1">
    <citation type="journal article" date="2021" name="Nat. Plants">
        <title>The Taxus genome provides insights into paclitaxel biosynthesis.</title>
        <authorList>
            <person name="Xiong X."/>
            <person name="Gou J."/>
            <person name="Liao Q."/>
            <person name="Li Y."/>
            <person name="Zhou Q."/>
            <person name="Bi G."/>
            <person name="Li C."/>
            <person name="Du R."/>
            <person name="Wang X."/>
            <person name="Sun T."/>
            <person name="Guo L."/>
            <person name="Liang H."/>
            <person name="Lu P."/>
            <person name="Wu Y."/>
            <person name="Zhang Z."/>
            <person name="Ro D.K."/>
            <person name="Shang Y."/>
            <person name="Huang S."/>
            <person name="Yan J."/>
        </authorList>
    </citation>
    <scope>NUCLEOTIDE SEQUENCE [LARGE SCALE GENOMIC DNA]</scope>
    <source>
        <strain evidence="2">Ta-2019</strain>
    </source>
</reference>
<sequence length="67" mass="7330">SQGVCSQRQGQKRRNFGEETAVSPSQSTTFHSSTNDWQAKPSFQCTRAAKNSPLAKSNASCCCPYSR</sequence>
<evidence type="ECO:0000313" key="2">
    <source>
        <dbReference type="EMBL" id="KAH9293861.1"/>
    </source>
</evidence>
<dbReference type="Proteomes" id="UP000824469">
    <property type="component" value="Unassembled WGS sequence"/>
</dbReference>
<keyword evidence="3" id="KW-1185">Reference proteome</keyword>
<name>A0AA38F9D9_TAXCH</name>